<dbReference type="KEGG" id="mdr:MDOR_02740"/>
<dbReference type="OrthoDB" id="9950606at2"/>
<evidence type="ECO:0000256" key="1">
    <source>
        <dbReference type="SAM" id="MobiDB-lite"/>
    </source>
</evidence>
<dbReference type="EMBL" id="LQOS01000020">
    <property type="protein sequence ID" value="ORV43030.1"/>
    <property type="molecule type" value="Genomic_DNA"/>
</dbReference>
<sequence length="162" mass="16952">MTDDPADTARSPITVRVEVIGTIHDGSPPQRAVAEELPTYLAAEGVTAELSYRPGGGFGLGVVETIAVFIAVSAAAGLIGDTATAIVTGAVKWARERLRREPPGPPEPTGVTGPADPDADPRKTVRISLYGPRGELLKDIEVNRDEVNTLFGDPVEDPDTIG</sequence>
<reference evidence="3 6" key="2">
    <citation type="journal article" date="2019" name="Emerg. Microbes Infect.">
        <title>Comprehensive subspecies identification of 175 nontuberculous mycobacteria species based on 7547 genomic profiles.</title>
        <authorList>
            <person name="Matsumoto Y."/>
            <person name="Kinjo T."/>
            <person name="Motooka D."/>
            <person name="Nabeya D."/>
            <person name="Jung N."/>
            <person name="Uechi K."/>
            <person name="Horii T."/>
            <person name="Iida T."/>
            <person name="Fujita J."/>
            <person name="Nakamura S."/>
        </authorList>
    </citation>
    <scope>NUCLEOTIDE SEQUENCE [LARGE SCALE GENOMIC DNA]</scope>
    <source>
        <strain evidence="3 6">JCM 12405</strain>
    </source>
</reference>
<feature type="transmembrane region" description="Helical" evidence="2">
    <location>
        <begin position="66"/>
        <end position="91"/>
    </location>
</feature>
<keyword evidence="2" id="KW-1133">Transmembrane helix</keyword>
<protein>
    <submittedName>
        <fullName evidence="4">Uncharacterized protein</fullName>
    </submittedName>
</protein>
<evidence type="ECO:0000313" key="6">
    <source>
        <dbReference type="Proteomes" id="UP000467201"/>
    </source>
</evidence>
<keyword evidence="2" id="KW-0812">Transmembrane</keyword>
<gene>
    <name evidence="4" type="ORF">AWC01_07610</name>
    <name evidence="3" type="ORF">MDOR_02740</name>
</gene>
<evidence type="ECO:0000256" key="2">
    <source>
        <dbReference type="SAM" id="Phobius"/>
    </source>
</evidence>
<dbReference type="EMBL" id="AP022605">
    <property type="protein sequence ID" value="BBZ06105.1"/>
    <property type="molecule type" value="Genomic_DNA"/>
</dbReference>
<keyword evidence="5" id="KW-1185">Reference proteome</keyword>
<feature type="region of interest" description="Disordered" evidence="1">
    <location>
        <begin position="97"/>
        <end position="124"/>
    </location>
</feature>
<accession>A0A1X1TER7</accession>
<evidence type="ECO:0000313" key="4">
    <source>
        <dbReference type="EMBL" id="ORV43030.1"/>
    </source>
</evidence>
<reference evidence="4 5" key="1">
    <citation type="submission" date="2016-01" db="EMBL/GenBank/DDBJ databases">
        <title>The new phylogeny of the genus Mycobacterium.</title>
        <authorList>
            <person name="Tarcisio F."/>
            <person name="Conor M."/>
            <person name="Antonella G."/>
            <person name="Elisabetta G."/>
            <person name="Giulia F.S."/>
            <person name="Sara T."/>
            <person name="Anna F."/>
            <person name="Clotilde B."/>
            <person name="Roberto B."/>
            <person name="Veronica D.S."/>
            <person name="Fabio R."/>
            <person name="Monica P."/>
            <person name="Olivier J."/>
            <person name="Enrico T."/>
            <person name="Nicola S."/>
        </authorList>
    </citation>
    <scope>NUCLEOTIDE SEQUENCE [LARGE SCALE GENOMIC DNA]</scope>
    <source>
        <strain evidence="4 5">DSM 44339</strain>
    </source>
</reference>
<evidence type="ECO:0000313" key="3">
    <source>
        <dbReference type="EMBL" id="BBZ06105.1"/>
    </source>
</evidence>
<dbReference type="Proteomes" id="UP000193564">
    <property type="component" value="Unassembled WGS sequence"/>
</dbReference>
<organism evidence="4 5">
    <name type="scientific">Mycolicibacterium doricum</name>
    <dbReference type="NCBI Taxonomy" id="126673"/>
    <lineage>
        <taxon>Bacteria</taxon>
        <taxon>Bacillati</taxon>
        <taxon>Actinomycetota</taxon>
        <taxon>Actinomycetes</taxon>
        <taxon>Mycobacteriales</taxon>
        <taxon>Mycobacteriaceae</taxon>
        <taxon>Mycolicibacterium</taxon>
    </lineage>
</organism>
<dbReference type="RefSeq" id="WP_085189585.1">
    <property type="nucleotide sequence ID" value="NZ_AP022605.1"/>
</dbReference>
<keyword evidence="2" id="KW-0472">Membrane</keyword>
<dbReference type="AlphaFoldDB" id="A0A1X1TER7"/>
<reference evidence="3" key="3">
    <citation type="submission" date="2020-02" db="EMBL/GenBank/DDBJ databases">
        <authorList>
            <person name="Matsumoto Y."/>
            <person name="Motooka D."/>
            <person name="Nakamura S."/>
        </authorList>
    </citation>
    <scope>NUCLEOTIDE SEQUENCE</scope>
    <source>
        <strain evidence="3">JCM 12405</strain>
    </source>
</reference>
<proteinExistence type="predicted"/>
<name>A0A1X1TER7_9MYCO</name>
<evidence type="ECO:0000313" key="5">
    <source>
        <dbReference type="Proteomes" id="UP000193564"/>
    </source>
</evidence>
<dbReference type="STRING" id="126673.AWC01_07610"/>
<dbReference type="Proteomes" id="UP000467201">
    <property type="component" value="Chromosome"/>
</dbReference>